<proteinExistence type="predicted"/>
<evidence type="ECO:0000313" key="2">
    <source>
        <dbReference type="RefSeq" id="XP_030375045.1"/>
    </source>
</evidence>
<dbReference type="InterPro" id="IPR012674">
    <property type="entry name" value="Calycin"/>
</dbReference>
<keyword evidence="1" id="KW-1185">Reference proteome</keyword>
<dbReference type="RefSeq" id="XP_030375045.1">
    <property type="nucleotide sequence ID" value="XM_030519185.1"/>
</dbReference>
<sequence length="107" mass="12448">MWNIFNWVENQPLMVDICMRYDYPTELLPGNVQTVLSTDNKTYVVQYNCYDYGKEHIVSVNTYTLKKNPGPKVLKAISEAHSHNGFHKKWLDSCKHGKLPADNMHYA</sequence>
<reference evidence="2" key="1">
    <citation type="submission" date="2025-08" db="UniProtKB">
        <authorList>
            <consortium name="RefSeq"/>
        </authorList>
    </citation>
    <scope>IDENTIFICATION</scope>
    <source>
        <strain evidence="2">11010-0011.00</strain>
        <tissue evidence="2">Whole body</tissue>
    </source>
</reference>
<dbReference type="SUPFAM" id="SSF50814">
    <property type="entry name" value="Lipocalins"/>
    <property type="match status" value="1"/>
</dbReference>
<dbReference type="Proteomes" id="UP000504634">
    <property type="component" value="Unplaced"/>
</dbReference>
<accession>A0A6J2THW6</accession>
<dbReference type="GeneID" id="115624482"/>
<evidence type="ECO:0000313" key="1">
    <source>
        <dbReference type="Proteomes" id="UP000504634"/>
    </source>
</evidence>
<organism evidence="1 2">
    <name type="scientific">Drosophila lebanonensis</name>
    <name type="common">Fruit fly</name>
    <name type="synonym">Scaptodrosophila lebanonensis</name>
    <dbReference type="NCBI Taxonomy" id="7225"/>
    <lineage>
        <taxon>Eukaryota</taxon>
        <taxon>Metazoa</taxon>
        <taxon>Ecdysozoa</taxon>
        <taxon>Arthropoda</taxon>
        <taxon>Hexapoda</taxon>
        <taxon>Insecta</taxon>
        <taxon>Pterygota</taxon>
        <taxon>Neoptera</taxon>
        <taxon>Endopterygota</taxon>
        <taxon>Diptera</taxon>
        <taxon>Brachycera</taxon>
        <taxon>Muscomorpha</taxon>
        <taxon>Ephydroidea</taxon>
        <taxon>Drosophilidae</taxon>
        <taxon>Scaptodrosophila</taxon>
    </lineage>
</organism>
<protein>
    <submittedName>
        <fullName evidence="2">Uncharacterized protein LOC115624482</fullName>
    </submittedName>
</protein>
<gene>
    <name evidence="2" type="primary">LOC115624482</name>
</gene>
<dbReference type="Gene3D" id="2.40.128.20">
    <property type="match status" value="1"/>
</dbReference>
<dbReference type="AlphaFoldDB" id="A0A6J2THW6"/>
<name>A0A6J2THW6_DROLE</name>